<dbReference type="CDD" id="cd03506">
    <property type="entry name" value="Delta6-FADS-like"/>
    <property type="match status" value="1"/>
</dbReference>
<sequence length="370" mass="41697">MSTAIVQLSDSDIEAFGAELDRIREDVLAERGESDARYIRRLIAVRRGLEAGGRAALAVSLLPPAWAAGTAMLAAARILDNAEIGHSVLHGQWDWMRDPRIHSTTWKWDLLASEAAWQRGHNDNHHVWTNVVGKDRDFGVMILRLSHEQAWRPYHLAQPLYFALLSPFFDWVLAVYELEFDAVREGRKSVGAYLQDTGALLARAARRAAREYVLFPLLSGPSALPCLLGNVSADLIRNVWIQSVIFVGHFHTDVETFTEEQAADETHGDWYVRQLLGTANFEGPPWLHIASGTLSHQIEHHLFPDLPNNRLPQIASRVRALCEKYRLPYTTGSLVGQCVSSWKRIFRYALPTRDPRGGEVRQKQDDARAA</sequence>
<reference evidence="2" key="1">
    <citation type="journal article" date="2014" name="Int. J. Syst. Evol. Microbiol.">
        <title>Complete genome sequence of Corynebacterium casei LMG S-19264T (=DSM 44701T), isolated from a smear-ripened cheese.</title>
        <authorList>
            <consortium name="US DOE Joint Genome Institute (JGI-PGF)"/>
            <person name="Walter F."/>
            <person name="Albersmeier A."/>
            <person name="Kalinowski J."/>
            <person name="Ruckert C."/>
        </authorList>
    </citation>
    <scope>NUCLEOTIDE SEQUENCE</scope>
    <source>
        <strain evidence="2">JCM 4815</strain>
    </source>
</reference>
<evidence type="ECO:0000313" key="3">
    <source>
        <dbReference type="Proteomes" id="UP000622166"/>
    </source>
</evidence>
<comment type="caution">
    <text evidence="2">The sequence shown here is derived from an EMBL/GenBank/DDBJ whole genome shotgun (WGS) entry which is preliminary data.</text>
</comment>
<dbReference type="InterPro" id="IPR005804">
    <property type="entry name" value="FA_desaturase_dom"/>
</dbReference>
<reference evidence="2" key="2">
    <citation type="submission" date="2020-09" db="EMBL/GenBank/DDBJ databases">
        <authorList>
            <person name="Sun Q."/>
            <person name="Ohkuma M."/>
        </authorList>
    </citation>
    <scope>NUCLEOTIDE SEQUENCE</scope>
    <source>
        <strain evidence="2">JCM 4815</strain>
    </source>
</reference>
<name>A0A918Q2E5_9ACTN</name>
<gene>
    <name evidence="2" type="ORF">GCM10010365_55980</name>
</gene>
<accession>A0A918Q2E5</accession>
<dbReference type="GO" id="GO:0016717">
    <property type="term" value="F:oxidoreductase activity, acting on paired donors, with oxidation of a pair of donors resulting in the reduction of molecular oxygen to two molecules of water"/>
    <property type="evidence" value="ECO:0007669"/>
    <property type="project" value="TreeGrafter"/>
</dbReference>
<dbReference type="PANTHER" id="PTHR19353">
    <property type="entry name" value="FATTY ACID DESATURASE 2"/>
    <property type="match status" value="1"/>
</dbReference>
<proteinExistence type="predicted"/>
<evidence type="ECO:0000313" key="2">
    <source>
        <dbReference type="EMBL" id="GGZ28392.1"/>
    </source>
</evidence>
<dbReference type="EMBL" id="BMVW01000013">
    <property type="protein sequence ID" value="GGZ28392.1"/>
    <property type="molecule type" value="Genomic_DNA"/>
</dbReference>
<dbReference type="RefSeq" id="WP_189863821.1">
    <property type="nucleotide sequence ID" value="NZ_BMVW01000013.1"/>
</dbReference>
<dbReference type="PANTHER" id="PTHR19353:SF19">
    <property type="entry name" value="DELTA(5) FATTY ACID DESATURASE C-RELATED"/>
    <property type="match status" value="1"/>
</dbReference>
<dbReference type="GO" id="GO:0016020">
    <property type="term" value="C:membrane"/>
    <property type="evidence" value="ECO:0007669"/>
    <property type="project" value="TreeGrafter"/>
</dbReference>
<dbReference type="Proteomes" id="UP000622166">
    <property type="component" value="Unassembled WGS sequence"/>
</dbReference>
<feature type="domain" description="Fatty acid desaturase" evidence="1">
    <location>
        <begin position="65"/>
        <end position="331"/>
    </location>
</feature>
<organism evidence="2 3">
    <name type="scientific">Streptomyces poonensis</name>
    <dbReference type="NCBI Taxonomy" id="68255"/>
    <lineage>
        <taxon>Bacteria</taxon>
        <taxon>Bacillati</taxon>
        <taxon>Actinomycetota</taxon>
        <taxon>Actinomycetes</taxon>
        <taxon>Kitasatosporales</taxon>
        <taxon>Streptomycetaceae</taxon>
        <taxon>Streptomyces</taxon>
    </lineage>
</organism>
<evidence type="ECO:0000259" key="1">
    <source>
        <dbReference type="Pfam" id="PF00487"/>
    </source>
</evidence>
<keyword evidence="3" id="KW-1185">Reference proteome</keyword>
<dbReference type="GO" id="GO:0008610">
    <property type="term" value="P:lipid biosynthetic process"/>
    <property type="evidence" value="ECO:0007669"/>
    <property type="project" value="UniProtKB-ARBA"/>
</dbReference>
<protein>
    <submittedName>
        <fullName evidence="2">Fatty acid desaturase</fullName>
    </submittedName>
</protein>
<dbReference type="Pfam" id="PF00487">
    <property type="entry name" value="FA_desaturase"/>
    <property type="match status" value="1"/>
</dbReference>
<dbReference type="AlphaFoldDB" id="A0A918Q2E5"/>
<dbReference type="InterPro" id="IPR012171">
    <property type="entry name" value="Fatty_acid_desaturase"/>
</dbReference>